<gene>
    <name evidence="1" type="primary">thiL_11</name>
    <name evidence="1" type="ORF">GALL_510480</name>
</gene>
<dbReference type="EMBL" id="MLJW01005967">
    <property type="protein sequence ID" value="OIQ67375.1"/>
    <property type="molecule type" value="Genomic_DNA"/>
</dbReference>
<dbReference type="AlphaFoldDB" id="A0A1J5PHV2"/>
<dbReference type="Gene3D" id="3.90.650.10">
    <property type="entry name" value="PurM-like C-terminal domain"/>
    <property type="match status" value="1"/>
</dbReference>
<keyword evidence="1" id="KW-0808">Transferase</keyword>
<sequence length="72" mass="7779">MGRDCLLSGGDDYELCFTAAAARQDEILAIGRRLNLNLSRIGCINESNGALSLLDAAGRPMSMERTGYDHFA</sequence>
<comment type="caution">
    <text evidence="1">The sequence shown here is derived from an EMBL/GenBank/DDBJ whole genome shotgun (WGS) entry which is preliminary data.</text>
</comment>
<reference evidence="1" key="1">
    <citation type="submission" date="2016-10" db="EMBL/GenBank/DDBJ databases">
        <title>Sequence of Gallionella enrichment culture.</title>
        <authorList>
            <person name="Poehlein A."/>
            <person name="Muehling M."/>
            <person name="Daniel R."/>
        </authorList>
    </citation>
    <scope>NUCLEOTIDE SEQUENCE</scope>
</reference>
<keyword evidence="1" id="KW-0418">Kinase</keyword>
<accession>A0A1J5PHV2</accession>
<dbReference type="GO" id="GO:0009030">
    <property type="term" value="F:thiamine-phosphate kinase activity"/>
    <property type="evidence" value="ECO:0007669"/>
    <property type="project" value="UniProtKB-EC"/>
</dbReference>
<name>A0A1J5PHV2_9ZZZZ</name>
<protein>
    <submittedName>
        <fullName evidence="1">Thiamine-monophosphate kinase</fullName>
        <ecNumber evidence="1">2.7.4.16</ecNumber>
    </submittedName>
</protein>
<dbReference type="EC" id="2.7.4.16" evidence="1"/>
<evidence type="ECO:0000313" key="1">
    <source>
        <dbReference type="EMBL" id="OIQ67375.1"/>
    </source>
</evidence>
<proteinExistence type="predicted"/>
<dbReference type="SUPFAM" id="SSF56042">
    <property type="entry name" value="PurM C-terminal domain-like"/>
    <property type="match status" value="1"/>
</dbReference>
<organism evidence="1">
    <name type="scientific">mine drainage metagenome</name>
    <dbReference type="NCBI Taxonomy" id="410659"/>
    <lineage>
        <taxon>unclassified sequences</taxon>
        <taxon>metagenomes</taxon>
        <taxon>ecological metagenomes</taxon>
    </lineage>
</organism>
<dbReference type="InterPro" id="IPR036676">
    <property type="entry name" value="PurM-like_C_sf"/>
</dbReference>